<dbReference type="PANTHER" id="PTHR34704">
    <property type="entry name" value="ATPASE"/>
    <property type="match status" value="1"/>
</dbReference>
<evidence type="ECO:0000259" key="2">
    <source>
        <dbReference type="Pfam" id="PF03008"/>
    </source>
</evidence>
<dbReference type="PANTHER" id="PTHR34704:SF1">
    <property type="entry name" value="ATPASE"/>
    <property type="match status" value="1"/>
</dbReference>
<dbReference type="InterPro" id="IPR011579">
    <property type="entry name" value="ATPase_dom"/>
</dbReference>
<dbReference type="InterPro" id="IPR004256">
    <property type="entry name" value="DUF234"/>
</dbReference>
<evidence type="ECO:0000313" key="3">
    <source>
        <dbReference type="EMBL" id="NMH25563.1"/>
    </source>
</evidence>
<dbReference type="RefSeq" id="WP_169524258.1">
    <property type="nucleotide sequence ID" value="NZ_JAAMPT010000207.1"/>
</dbReference>
<dbReference type="EMBL" id="JAAMPT010000207">
    <property type="protein sequence ID" value="NMH25563.1"/>
    <property type="molecule type" value="Genomic_DNA"/>
</dbReference>
<reference evidence="3 4" key="1">
    <citation type="submission" date="2020-02" db="EMBL/GenBank/DDBJ databases">
        <title>Flavobacterium sp. genome.</title>
        <authorList>
            <person name="Jung H.S."/>
            <person name="Baek J.H."/>
            <person name="Jeon C.O."/>
        </authorList>
    </citation>
    <scope>NUCLEOTIDE SEQUENCE [LARGE SCALE GENOMIC DNA]</scope>
    <source>
        <strain evidence="3 4">SE-s27</strain>
    </source>
</reference>
<feature type="domain" description="DUF234" evidence="2">
    <location>
        <begin position="345"/>
        <end position="409"/>
    </location>
</feature>
<dbReference type="Gene3D" id="3.40.50.300">
    <property type="entry name" value="P-loop containing nucleotide triphosphate hydrolases"/>
    <property type="match status" value="1"/>
</dbReference>
<dbReference type="Pfam" id="PF01637">
    <property type="entry name" value="ATPase_2"/>
    <property type="match status" value="1"/>
</dbReference>
<evidence type="ECO:0000313" key="4">
    <source>
        <dbReference type="Proteomes" id="UP000767947"/>
    </source>
</evidence>
<dbReference type="Pfam" id="PF03008">
    <property type="entry name" value="DUF234"/>
    <property type="match status" value="1"/>
</dbReference>
<name>A0ABX1QW34_9FLAO</name>
<proteinExistence type="predicted"/>
<dbReference type="InterPro" id="IPR027417">
    <property type="entry name" value="P-loop_NTPase"/>
</dbReference>
<gene>
    <name evidence="3" type="ORF">G6042_09820</name>
</gene>
<dbReference type="SUPFAM" id="SSF52540">
    <property type="entry name" value="P-loop containing nucleoside triphosphate hydrolases"/>
    <property type="match status" value="1"/>
</dbReference>
<accession>A0ABX1QW34</accession>
<feature type="domain" description="ATPase" evidence="1">
    <location>
        <begin position="6"/>
        <end position="214"/>
    </location>
</feature>
<organism evidence="3 4">
    <name type="scientific">Flavobacterium solisilvae</name>
    <dbReference type="NCBI Taxonomy" id="1852019"/>
    <lineage>
        <taxon>Bacteria</taxon>
        <taxon>Pseudomonadati</taxon>
        <taxon>Bacteroidota</taxon>
        <taxon>Flavobacteriia</taxon>
        <taxon>Flavobacteriales</taxon>
        <taxon>Flavobacteriaceae</taxon>
        <taxon>Flavobacterium</taxon>
    </lineage>
</organism>
<dbReference type="Proteomes" id="UP000767947">
    <property type="component" value="Unassembled WGS sequence"/>
</dbReference>
<comment type="caution">
    <text evidence="3">The sequence shown here is derived from an EMBL/GenBank/DDBJ whole genome shotgun (WGS) entry which is preliminary data.</text>
</comment>
<evidence type="ECO:0000259" key="1">
    <source>
        <dbReference type="Pfam" id="PF01637"/>
    </source>
</evidence>
<protein>
    <submittedName>
        <fullName evidence="3">AAA family ATPase</fullName>
    </submittedName>
</protein>
<sequence>MNKIVGRNHEISLLKQALNSDKSELLAIYGRRRVGKTFLIREFFKSEIIFEVSGLYNGTMKDQLNNFSREISKKAKKTENKNASDWFDAFALLENYLDKQKSTKKKVIFIDEFPWIATAKSKFLTAFENFWNRYCTQRSDLIVVICGSAASYMIQKIIQNKGGLHNRITQQIRMLPFNLYETDLFLKSRGIRYTNYDVTQIYMAIGGVPHYLEKIQKGLSVAQNIDNLCFTKDGILRNEFSQLFTSLFNDSEKHLSLIKILAKSNKGITRKELLEKSKISSGGDFSLKLNELTESGFVNEYIYYGNKKQLTLYRLSDEYSKFYLKFIQDNKNNGIGTWQRLQKTQSYLSWSGFSFETICLKHIYQIKKALRIDAIFSTSSSWFNQNAQVDLLIDRDDNIINICEIKFYSTPFMIDKKYYQNLKNKIAELEKEIATRKNIFLTMITSFGLIENEYSQELVQNTIEIKDLFQE</sequence>
<keyword evidence="4" id="KW-1185">Reference proteome</keyword>